<dbReference type="EMBL" id="QGDQ01000013">
    <property type="protein sequence ID" value="PWJ53345.1"/>
    <property type="molecule type" value="Genomic_DNA"/>
</dbReference>
<organism evidence="3 4">
    <name type="scientific">Quadrisphaera granulorum</name>
    <dbReference type="NCBI Taxonomy" id="317664"/>
    <lineage>
        <taxon>Bacteria</taxon>
        <taxon>Bacillati</taxon>
        <taxon>Actinomycetota</taxon>
        <taxon>Actinomycetes</taxon>
        <taxon>Kineosporiales</taxon>
        <taxon>Kineosporiaceae</taxon>
        <taxon>Quadrisphaera</taxon>
    </lineage>
</organism>
<reference evidence="3 4" key="1">
    <citation type="submission" date="2018-03" db="EMBL/GenBank/DDBJ databases">
        <title>Genomic Encyclopedia of Archaeal and Bacterial Type Strains, Phase II (KMG-II): from individual species to whole genera.</title>
        <authorList>
            <person name="Goeker M."/>
        </authorList>
    </citation>
    <scope>NUCLEOTIDE SEQUENCE [LARGE SCALE GENOMIC DNA]</scope>
    <source>
        <strain evidence="3 4">DSM 44889</strain>
    </source>
</reference>
<name>A0A316A6L5_9ACTN</name>
<accession>A0A316A6L5</accession>
<keyword evidence="2" id="KW-1133">Transmembrane helix</keyword>
<dbReference type="SUPFAM" id="SSF103473">
    <property type="entry name" value="MFS general substrate transporter"/>
    <property type="match status" value="1"/>
</dbReference>
<protein>
    <submittedName>
        <fullName evidence="3">Uncharacterized membrane protein (DUF485 family)</fullName>
    </submittedName>
</protein>
<evidence type="ECO:0000313" key="3">
    <source>
        <dbReference type="EMBL" id="PWJ53345.1"/>
    </source>
</evidence>
<feature type="compositionally biased region" description="Low complexity" evidence="1">
    <location>
        <begin position="14"/>
        <end position="24"/>
    </location>
</feature>
<keyword evidence="2" id="KW-0472">Membrane</keyword>
<evidence type="ECO:0000256" key="1">
    <source>
        <dbReference type="SAM" id="MobiDB-lite"/>
    </source>
</evidence>
<dbReference type="OrthoDB" id="3543412at2"/>
<dbReference type="Proteomes" id="UP000245469">
    <property type="component" value="Unassembled WGS sequence"/>
</dbReference>
<sequence>MSTERSTVHDTRSPAADGAPGAPAVDLEEVRRSEEFEALRRSFRRVVFPTTAAFLSWYALYVLLAAYAPGFMGTRLGGSTVTIGLVLGLGQFVTTFAITMAYRRWADRRFDARAEALRERIAGTPTSTTAGQVQP</sequence>
<gene>
    <name evidence="3" type="ORF">BXY45_113104</name>
</gene>
<feature type="region of interest" description="Disordered" evidence="1">
    <location>
        <begin position="1"/>
        <end position="24"/>
    </location>
</feature>
<feature type="compositionally biased region" description="Basic and acidic residues" evidence="1">
    <location>
        <begin position="1"/>
        <end position="12"/>
    </location>
</feature>
<dbReference type="InterPro" id="IPR007436">
    <property type="entry name" value="DUF485"/>
</dbReference>
<evidence type="ECO:0000313" key="4">
    <source>
        <dbReference type="Proteomes" id="UP000245469"/>
    </source>
</evidence>
<dbReference type="InterPro" id="IPR036259">
    <property type="entry name" value="MFS_trans_sf"/>
</dbReference>
<proteinExistence type="predicted"/>
<dbReference type="AlphaFoldDB" id="A0A316A6L5"/>
<dbReference type="PANTHER" id="PTHR38441">
    <property type="entry name" value="INTEGRAL MEMBRANE PROTEIN-RELATED"/>
    <property type="match status" value="1"/>
</dbReference>
<dbReference type="PANTHER" id="PTHR38441:SF1">
    <property type="entry name" value="MEMBRANE PROTEIN"/>
    <property type="match status" value="1"/>
</dbReference>
<keyword evidence="2" id="KW-0812">Transmembrane</keyword>
<feature type="transmembrane region" description="Helical" evidence="2">
    <location>
        <begin position="46"/>
        <end position="68"/>
    </location>
</feature>
<dbReference type="Pfam" id="PF04341">
    <property type="entry name" value="DUF485"/>
    <property type="match status" value="1"/>
</dbReference>
<feature type="transmembrane region" description="Helical" evidence="2">
    <location>
        <begin position="80"/>
        <end position="102"/>
    </location>
</feature>
<keyword evidence="4" id="KW-1185">Reference proteome</keyword>
<evidence type="ECO:0000256" key="2">
    <source>
        <dbReference type="SAM" id="Phobius"/>
    </source>
</evidence>
<comment type="caution">
    <text evidence="3">The sequence shown here is derived from an EMBL/GenBank/DDBJ whole genome shotgun (WGS) entry which is preliminary data.</text>
</comment>